<dbReference type="CDD" id="cd03801">
    <property type="entry name" value="GT4_PimA-like"/>
    <property type="match status" value="1"/>
</dbReference>
<reference evidence="3 4" key="1">
    <citation type="submission" date="2014-07" db="EMBL/GenBank/DDBJ databases">
        <title>Methanogenic archaea and the global carbon cycle.</title>
        <authorList>
            <person name="Henriksen J.R."/>
            <person name="Luke J."/>
            <person name="Reinhart S."/>
            <person name="Benedict M.N."/>
            <person name="Youngblut N.D."/>
            <person name="Metcalf M.E."/>
            <person name="Whitaker R.J."/>
            <person name="Metcalf W.W."/>
        </authorList>
    </citation>
    <scope>NUCLEOTIDE SEQUENCE [LARGE SCALE GENOMIC DNA]</scope>
    <source>
        <strain evidence="3 4">LYC</strain>
    </source>
</reference>
<proteinExistence type="predicted"/>
<feature type="domain" description="Glycosyltransferase subfamily 4-like N-terminal" evidence="2">
    <location>
        <begin position="78"/>
        <end position="202"/>
    </location>
</feature>
<accession>A0A0E3RT47</accession>
<name>A0A0E3RT47_METMZ</name>
<feature type="domain" description="Glycosyl transferase family 1" evidence="1">
    <location>
        <begin position="205"/>
        <end position="358"/>
    </location>
</feature>
<dbReference type="InterPro" id="IPR028098">
    <property type="entry name" value="Glyco_trans_4-like_N"/>
</dbReference>
<dbReference type="EMBL" id="CP009513">
    <property type="protein sequence ID" value="AKB69080.1"/>
    <property type="molecule type" value="Genomic_DNA"/>
</dbReference>
<dbReference type="Gene3D" id="3.40.50.2000">
    <property type="entry name" value="Glycogen Phosphorylase B"/>
    <property type="match status" value="2"/>
</dbReference>
<protein>
    <submittedName>
        <fullName evidence="3">Glycosyltransferase</fullName>
        <ecNumber evidence="3">2.4.1.-</ecNumber>
    </submittedName>
</protein>
<evidence type="ECO:0000313" key="4">
    <source>
        <dbReference type="Proteomes" id="UP000033063"/>
    </source>
</evidence>
<dbReference type="GO" id="GO:0016757">
    <property type="term" value="F:glycosyltransferase activity"/>
    <property type="evidence" value="ECO:0007669"/>
    <property type="project" value="UniProtKB-KW"/>
</dbReference>
<dbReference type="PATRIC" id="fig|1434114.4.peg.3209"/>
<organism evidence="3 4">
    <name type="scientific">Methanosarcina mazei LYC</name>
    <dbReference type="NCBI Taxonomy" id="1434114"/>
    <lineage>
        <taxon>Archaea</taxon>
        <taxon>Methanobacteriati</taxon>
        <taxon>Methanobacteriota</taxon>
        <taxon>Stenosarchaea group</taxon>
        <taxon>Methanomicrobia</taxon>
        <taxon>Methanosarcinales</taxon>
        <taxon>Methanosarcinaceae</taxon>
        <taxon>Methanosarcina</taxon>
    </lineage>
</organism>
<gene>
    <name evidence="3" type="ORF">MSMAL_2537</name>
</gene>
<keyword evidence="3" id="KW-0808">Transferase</keyword>
<dbReference type="EC" id="2.4.1.-" evidence="3"/>
<dbReference type="AlphaFoldDB" id="A0A0E3RT47"/>
<evidence type="ECO:0000259" key="2">
    <source>
        <dbReference type="Pfam" id="PF13439"/>
    </source>
</evidence>
<dbReference type="RefSeq" id="WP_052718767.1">
    <property type="nucleotide sequence ID" value="NZ_CP009513.1"/>
</dbReference>
<dbReference type="SUPFAM" id="SSF53756">
    <property type="entry name" value="UDP-Glycosyltransferase/glycogen phosphorylase"/>
    <property type="match status" value="1"/>
</dbReference>
<evidence type="ECO:0000313" key="3">
    <source>
        <dbReference type="EMBL" id="AKB69080.1"/>
    </source>
</evidence>
<sequence length="380" mass="44527">MKNKYRILGITSGGFEGFSGVNNNLFSEIGKKYELIDIVDNKLSGFWKYYNALYCFLKTPGFNKYIKPFNEIYHGETSYYRFRTNYYFVERTKAAERILKERTDEYDVILQTGWIPAILEQKQIPRCIYTDYTMKLSEKEFPQWSTFLSDKDKNKWIQMETKSYKNANAIFTSSEHTRKSIIYDYGVHKEKVLTVYEGTDIEKIPDIDKKYDYNIILFVGVDFERKGGYILLNAFKKIREEIKDARLIIIGSRPKINIEGVEVKGFVSYIEKMHYFSIASVFTMPSFAEPFGLVFLEAMAHKIPCIGTNVCAMPEIIQDFETGYLVEPNNSEELADRVISILKDHELARKMGTNGRKRVEELFTWEKVVKRMSIEFDKLI</sequence>
<dbReference type="Pfam" id="PF13439">
    <property type="entry name" value="Glyco_transf_4"/>
    <property type="match status" value="1"/>
</dbReference>
<dbReference type="GeneID" id="25418388"/>
<dbReference type="PANTHER" id="PTHR12526">
    <property type="entry name" value="GLYCOSYLTRANSFERASE"/>
    <property type="match status" value="1"/>
</dbReference>
<keyword evidence="3" id="KW-0328">Glycosyltransferase</keyword>
<dbReference type="HOGENOM" id="CLU_009583_40_0_2"/>
<dbReference type="Proteomes" id="UP000033063">
    <property type="component" value="Chromosome"/>
</dbReference>
<dbReference type="Pfam" id="PF00534">
    <property type="entry name" value="Glycos_transf_1"/>
    <property type="match status" value="1"/>
</dbReference>
<evidence type="ECO:0000259" key="1">
    <source>
        <dbReference type="Pfam" id="PF00534"/>
    </source>
</evidence>
<dbReference type="InterPro" id="IPR001296">
    <property type="entry name" value="Glyco_trans_1"/>
</dbReference>